<evidence type="ECO:0000259" key="9">
    <source>
        <dbReference type="PROSITE" id="PS51722"/>
    </source>
</evidence>
<keyword evidence="5" id="KW-0648">Protein biosynthesis</keyword>
<dbReference type="InterPro" id="IPR015191">
    <property type="entry name" value="SelB_WHD4"/>
</dbReference>
<dbReference type="EMBL" id="JH692066">
    <property type="protein sequence ID" value="EIP85701.1"/>
    <property type="molecule type" value="Genomic_DNA"/>
</dbReference>
<dbReference type="InterPro" id="IPR050055">
    <property type="entry name" value="EF-Tu_GTPase"/>
</dbReference>
<gene>
    <name evidence="10" type="ORF">A33K_17759</name>
</gene>
<dbReference type="InterPro" id="IPR000795">
    <property type="entry name" value="T_Tr_GTP-bd_dom"/>
</dbReference>
<dbReference type="InterPro" id="IPR036390">
    <property type="entry name" value="WH_DNA-bd_sf"/>
</dbReference>
<evidence type="ECO:0000313" key="11">
    <source>
        <dbReference type="Proteomes" id="UP000004682"/>
    </source>
</evidence>
<evidence type="ECO:0000256" key="2">
    <source>
        <dbReference type="ARBA" id="ARBA00015953"/>
    </source>
</evidence>
<dbReference type="Proteomes" id="UP000004682">
    <property type="component" value="Unassembled WGS sequence"/>
</dbReference>
<name>A0ABN0G0S9_9BURK</name>
<evidence type="ECO:0000256" key="3">
    <source>
        <dbReference type="ARBA" id="ARBA00022490"/>
    </source>
</evidence>
<dbReference type="Gene3D" id="3.40.50.300">
    <property type="entry name" value="P-loop containing nucleotide triphosphate hydrolases"/>
    <property type="match status" value="1"/>
</dbReference>
<keyword evidence="6" id="KW-0342">GTP-binding</keyword>
<dbReference type="NCBIfam" id="TIGR00475">
    <property type="entry name" value="selB"/>
    <property type="match status" value="1"/>
</dbReference>
<evidence type="ECO:0000256" key="7">
    <source>
        <dbReference type="ARBA" id="ARBA00025526"/>
    </source>
</evidence>
<comment type="subcellular location">
    <subcellularLocation>
        <location evidence="1">Cytoplasm</location>
    </subcellularLocation>
</comment>
<comment type="function">
    <text evidence="7">Translation factor necessary for the incorporation of selenocysteine into proteins. It probably replaces EF-Tu for the insertion of selenocysteine directed by the UGA codon. SelB binds GTP and GDP.</text>
</comment>
<dbReference type="SUPFAM" id="SSF46785">
    <property type="entry name" value="Winged helix' DNA-binding domain"/>
    <property type="match status" value="3"/>
</dbReference>
<dbReference type="InterPro" id="IPR027417">
    <property type="entry name" value="P-loop_NTPase"/>
</dbReference>
<dbReference type="PANTHER" id="PTHR43721">
    <property type="entry name" value="ELONGATION FACTOR TU-RELATED"/>
    <property type="match status" value="1"/>
</dbReference>
<dbReference type="Gene3D" id="2.40.30.10">
    <property type="entry name" value="Translation factors"/>
    <property type="match status" value="1"/>
</dbReference>
<dbReference type="Pfam" id="PF09107">
    <property type="entry name" value="WHD_3rd_SelB"/>
    <property type="match status" value="1"/>
</dbReference>
<proteinExistence type="predicted"/>
<organism evidence="10 11">
    <name type="scientific">Burkholderia humptydooensis MSMB43</name>
    <dbReference type="NCBI Taxonomy" id="441157"/>
    <lineage>
        <taxon>Bacteria</taxon>
        <taxon>Pseudomonadati</taxon>
        <taxon>Pseudomonadota</taxon>
        <taxon>Betaproteobacteria</taxon>
        <taxon>Burkholderiales</taxon>
        <taxon>Burkholderiaceae</taxon>
        <taxon>Burkholderia</taxon>
        <taxon>pseudomallei group</taxon>
    </lineage>
</organism>
<dbReference type="InterPro" id="IPR048931">
    <property type="entry name" value="WHD_2nd_SelB_bact"/>
</dbReference>
<dbReference type="Pfam" id="PF25461">
    <property type="entry name" value="Beta-barrel_SelB"/>
    <property type="match status" value="1"/>
</dbReference>
<keyword evidence="10" id="KW-0251">Elongation factor</keyword>
<evidence type="ECO:0000256" key="5">
    <source>
        <dbReference type="ARBA" id="ARBA00022917"/>
    </source>
</evidence>
<dbReference type="SUPFAM" id="SSF52540">
    <property type="entry name" value="P-loop containing nucleoside triphosphate hydrolases"/>
    <property type="match status" value="1"/>
</dbReference>
<dbReference type="GO" id="GO:0003746">
    <property type="term" value="F:translation elongation factor activity"/>
    <property type="evidence" value="ECO:0007669"/>
    <property type="project" value="UniProtKB-KW"/>
</dbReference>
<dbReference type="SUPFAM" id="SSF50447">
    <property type="entry name" value="Translation proteins"/>
    <property type="match status" value="1"/>
</dbReference>
<evidence type="ECO:0000256" key="8">
    <source>
        <dbReference type="ARBA" id="ARBA00031615"/>
    </source>
</evidence>
<dbReference type="CDD" id="cd04171">
    <property type="entry name" value="SelB"/>
    <property type="match status" value="1"/>
</dbReference>
<dbReference type="InterPro" id="IPR004535">
    <property type="entry name" value="Transl_elong_SelB"/>
</dbReference>
<dbReference type="InterPro" id="IPR057335">
    <property type="entry name" value="Beta-barrel_SelB"/>
</dbReference>
<evidence type="ECO:0000256" key="4">
    <source>
        <dbReference type="ARBA" id="ARBA00022741"/>
    </source>
</evidence>
<feature type="domain" description="Tr-type G" evidence="9">
    <location>
        <begin position="8"/>
        <end position="183"/>
    </location>
</feature>
<evidence type="ECO:0000313" key="10">
    <source>
        <dbReference type="EMBL" id="EIP85701.1"/>
    </source>
</evidence>
<sequence>MRASADGYARMIVGTAGHIDHGKTTLVRALTGVDTDRLKEEKARGISIELGYAYTPLPNGDVLGFVDVPGHEKLVHTMAAGACGIDFALVVIAADDGVMPQTREHLAILQLLGLAHGAVALTKCDRVDAARIAQVCDEIRAWLATSPLADAPVFETRATEPDDAGVAALNAHLRDTALAWRARRDDGLFRLAVDRVFTLAGQGTVVTGTAFAGRVRTGDTLAVARTGEPVRVRGVHAQNRATDVGHAGERCALNLAGIDKAALARGDAIVDPRLATLSPRIDVELTLTADADVTISHWTPLHVHLGTLHRVAHVALLEGDTLGAGQRARAQLNFTEPVFAVPGDRFIVRNAQATRTVGGGRVLDPFGPARKRRTSARRAWLDALALWLDEGRLDALLDEAPLGITRATLMHLTGLPADAWALPADAVNVAAPGRHADEARVVARGHWDALRARVLDALATFHQRSPDEQGPDVARLRRIAAPLADDALWRALTDALIAEGAIVRSGPWLHLPSHAVSFDAREEALAGRLLPLVAAGRYDPPWVRDHAAAVGAAEDAARALLRKLARRGDVHQVVRDLFYHRDVIAELAQLIARLASEHGGALDAATFRDATGLGRKRAIQILEFFDRVGYTRFHRDLHWLRADSRLLIGSQ</sequence>
<dbReference type="PROSITE" id="PS51722">
    <property type="entry name" value="G_TR_2"/>
    <property type="match status" value="1"/>
</dbReference>
<dbReference type="InterPro" id="IPR004161">
    <property type="entry name" value="EFTu-like_2"/>
</dbReference>
<dbReference type="Pfam" id="PF00009">
    <property type="entry name" value="GTP_EFTU"/>
    <property type="match status" value="1"/>
</dbReference>
<evidence type="ECO:0000256" key="1">
    <source>
        <dbReference type="ARBA" id="ARBA00004496"/>
    </source>
</evidence>
<dbReference type="InterPro" id="IPR009000">
    <property type="entry name" value="Transl_B-barrel_sf"/>
</dbReference>
<dbReference type="Pfam" id="PF03144">
    <property type="entry name" value="GTP_EFTU_D2"/>
    <property type="match status" value="1"/>
</dbReference>
<dbReference type="CDD" id="cd15491">
    <property type="entry name" value="selB_III"/>
    <property type="match status" value="1"/>
</dbReference>
<dbReference type="SUPFAM" id="SSF50465">
    <property type="entry name" value="EF-Tu/eEF-1alpha/eIF2-gamma C-terminal domain"/>
    <property type="match status" value="1"/>
</dbReference>
<dbReference type="Pfam" id="PF21214">
    <property type="entry name" value="WHD_2nd_SelB_bact"/>
    <property type="match status" value="1"/>
</dbReference>
<dbReference type="InterPro" id="IPR031157">
    <property type="entry name" value="G_TR_CS"/>
</dbReference>
<dbReference type="InterPro" id="IPR009001">
    <property type="entry name" value="Transl_elong_EF1A/Init_IF2_C"/>
</dbReference>
<dbReference type="PANTHER" id="PTHR43721:SF22">
    <property type="entry name" value="ELONGATION FACTOR TU, MITOCHONDRIAL"/>
    <property type="match status" value="1"/>
</dbReference>
<dbReference type="PROSITE" id="PS00301">
    <property type="entry name" value="G_TR_1"/>
    <property type="match status" value="1"/>
</dbReference>
<keyword evidence="11" id="KW-1185">Reference proteome</keyword>
<accession>A0ABN0G0S9</accession>
<dbReference type="InterPro" id="IPR036388">
    <property type="entry name" value="WH-like_DNA-bd_sf"/>
</dbReference>
<dbReference type="PRINTS" id="PR00315">
    <property type="entry name" value="ELONGATNFCT"/>
</dbReference>
<reference evidence="11" key="1">
    <citation type="journal article" date="2012" name="J. Bacteriol.">
        <title>Revised Genome Sequence of Burkholderia thailandensis MSMB43 with Improved Annotation.</title>
        <authorList>
            <person name="Zhuo Y."/>
            <person name="Liu L."/>
            <person name="Wang Q."/>
            <person name="Liu X."/>
            <person name="Ren B."/>
            <person name="Liu M."/>
            <person name="Ni P."/>
            <person name="Cheng Y.Q."/>
            <person name="Zhang L."/>
        </authorList>
    </citation>
    <scope>NUCLEOTIDE SEQUENCE [LARGE SCALE GENOMIC DNA]</scope>
    <source>
        <strain evidence="11">MSMB43</strain>
    </source>
</reference>
<evidence type="ECO:0000256" key="6">
    <source>
        <dbReference type="ARBA" id="ARBA00023134"/>
    </source>
</evidence>
<keyword evidence="4" id="KW-0547">Nucleotide-binding</keyword>
<protein>
    <recommendedName>
        <fullName evidence="2">Selenocysteine-specific elongation factor</fullName>
    </recommendedName>
    <alternativeName>
        <fullName evidence="8">SelB translation factor</fullName>
    </alternativeName>
</protein>
<dbReference type="Gene3D" id="1.10.10.10">
    <property type="entry name" value="Winged helix-like DNA-binding domain superfamily/Winged helix DNA-binding domain"/>
    <property type="match status" value="3"/>
</dbReference>
<dbReference type="Pfam" id="PF09106">
    <property type="entry name" value="WHD_2nd_SelB"/>
    <property type="match status" value="1"/>
</dbReference>
<keyword evidence="3" id="KW-0963">Cytoplasm</keyword>
<dbReference type="InterPro" id="IPR015190">
    <property type="entry name" value="Elong_fac_SelB-wing-hlx_typ-2"/>
</dbReference>